<dbReference type="EC" id="2.1.1.-" evidence="9"/>
<dbReference type="InterPro" id="IPR000045">
    <property type="entry name" value="Prepilin_IV_endopep_pep"/>
</dbReference>
<keyword evidence="9" id="KW-0378">Hydrolase</keyword>
<dbReference type="PRINTS" id="PR00864">
    <property type="entry name" value="PREPILNPTASE"/>
</dbReference>
<keyword evidence="9" id="KW-0645">Protease</keyword>
<feature type="domain" description="Prepilin peptidase A24 N-terminal" evidence="12">
    <location>
        <begin position="9"/>
        <end position="92"/>
    </location>
</feature>
<evidence type="ECO:0000313" key="13">
    <source>
        <dbReference type="EMBL" id="OGC33672.1"/>
    </source>
</evidence>
<dbReference type="PANTHER" id="PTHR30487">
    <property type="entry name" value="TYPE 4 PREPILIN-LIKE PROTEINS LEADER PEPTIDE-PROCESSING ENZYME"/>
    <property type="match status" value="1"/>
</dbReference>
<accession>A0A1F4TLR6</accession>
<dbReference type="Gene3D" id="1.20.120.1220">
    <property type="match status" value="1"/>
</dbReference>
<keyword evidence="3" id="KW-1003">Cell membrane</keyword>
<evidence type="ECO:0000259" key="12">
    <source>
        <dbReference type="Pfam" id="PF06750"/>
    </source>
</evidence>
<evidence type="ECO:0000256" key="9">
    <source>
        <dbReference type="RuleBase" id="RU003794"/>
    </source>
</evidence>
<dbReference type="AlphaFoldDB" id="A0A1F4TLR6"/>
<gene>
    <name evidence="13" type="ORF">A2462_02400</name>
</gene>
<feature type="transmembrane region" description="Helical" evidence="10">
    <location>
        <begin position="229"/>
        <end position="251"/>
    </location>
</feature>
<comment type="caution">
    <text evidence="13">The sequence shown here is derived from an EMBL/GenBank/DDBJ whole genome shotgun (WGS) entry which is preliminary data.</text>
</comment>
<keyword evidence="5 9" id="KW-0812">Transmembrane</keyword>
<keyword evidence="6 10" id="KW-1133">Transmembrane helix</keyword>
<evidence type="ECO:0000313" key="14">
    <source>
        <dbReference type="Proteomes" id="UP000177309"/>
    </source>
</evidence>
<evidence type="ECO:0000256" key="3">
    <source>
        <dbReference type="ARBA" id="ARBA00022475"/>
    </source>
</evidence>
<evidence type="ECO:0000256" key="7">
    <source>
        <dbReference type="ARBA" id="ARBA00023136"/>
    </source>
</evidence>
<comment type="subcellular location">
    <subcellularLocation>
        <location evidence="1">Cell inner membrane</location>
        <topology evidence="1">Multi-pass membrane protein</topology>
    </subcellularLocation>
    <subcellularLocation>
        <location evidence="9">Cell membrane</location>
        <topology evidence="9">Multi-pass membrane protein</topology>
    </subcellularLocation>
</comment>
<organism evidence="13 14">
    <name type="scientific">candidate division WOR-1 bacterium RIFOXYC2_FULL_41_25</name>
    <dbReference type="NCBI Taxonomy" id="1802586"/>
    <lineage>
        <taxon>Bacteria</taxon>
        <taxon>Bacillati</taxon>
        <taxon>Saganbacteria</taxon>
    </lineage>
</organism>
<dbReference type="InterPro" id="IPR050882">
    <property type="entry name" value="Prepilin_peptidase/N-MTase"/>
</dbReference>
<reference evidence="13 14" key="1">
    <citation type="journal article" date="2016" name="Nat. Commun.">
        <title>Thousands of microbial genomes shed light on interconnected biogeochemical processes in an aquifer system.</title>
        <authorList>
            <person name="Anantharaman K."/>
            <person name="Brown C.T."/>
            <person name="Hug L.A."/>
            <person name="Sharon I."/>
            <person name="Castelle C.J."/>
            <person name="Probst A.J."/>
            <person name="Thomas B.C."/>
            <person name="Singh A."/>
            <person name="Wilkins M.J."/>
            <person name="Karaoz U."/>
            <person name="Brodie E.L."/>
            <person name="Williams K.H."/>
            <person name="Hubbard S.S."/>
            <person name="Banfield J.F."/>
        </authorList>
    </citation>
    <scope>NUCLEOTIDE SEQUENCE [LARGE SCALE GENOMIC DNA]</scope>
</reference>
<dbReference type="Pfam" id="PF01478">
    <property type="entry name" value="Peptidase_A24"/>
    <property type="match status" value="1"/>
</dbReference>
<feature type="transmembrane region" description="Helical" evidence="10">
    <location>
        <begin position="123"/>
        <end position="141"/>
    </location>
</feature>
<feature type="transmembrane region" description="Helical" evidence="10">
    <location>
        <begin position="147"/>
        <end position="164"/>
    </location>
</feature>
<feature type="transmembrane region" description="Helical" evidence="10">
    <location>
        <begin position="96"/>
        <end position="116"/>
    </location>
</feature>
<dbReference type="Pfam" id="PF06750">
    <property type="entry name" value="A24_N_bact"/>
    <property type="match status" value="1"/>
</dbReference>
<comment type="function">
    <text evidence="9">Plays an essential role in type IV pili and type II pseudopili formation by proteolytically removing the leader sequence from substrate proteins and subsequently monomethylating the alpha-amino group of the newly exposed N-terminal phenylalanine.</text>
</comment>
<comment type="similarity">
    <text evidence="2 8">Belongs to the peptidase A24 family.</text>
</comment>
<feature type="transmembrane region" description="Helical" evidence="10">
    <location>
        <begin position="6"/>
        <end position="25"/>
    </location>
</feature>
<dbReference type="EC" id="3.4.23.43" evidence="9"/>
<dbReference type="GO" id="GO:0008168">
    <property type="term" value="F:methyltransferase activity"/>
    <property type="evidence" value="ECO:0007669"/>
    <property type="project" value="UniProtKB-KW"/>
</dbReference>
<dbReference type="EMBL" id="MEUI01000030">
    <property type="protein sequence ID" value="OGC33672.1"/>
    <property type="molecule type" value="Genomic_DNA"/>
</dbReference>
<evidence type="ECO:0000259" key="11">
    <source>
        <dbReference type="Pfam" id="PF01478"/>
    </source>
</evidence>
<sequence>MSTLALIFIIGTVMGSFLNVCIYRLPLDKSVVFPASHCPNCDNKLGFFDLIPVLSYLSLRGKCRYCQAVISWRYPLVELVTGLLFVAVAVKFPPFLFWPEFVAYAVFLGLTMVVLFIDLEHQLIPDVISFSGIILGLFFNLFRGNVLSSFLGALLGFGLFFLIAKLGKFCFKKDAVGEGDLYLAAFLGAWFGWQGVLLVIFVAYLFAALVILPLLIFRKVNMADAVPFGPALVVGGLVTLFFGQAILGWYLGLLGF</sequence>
<evidence type="ECO:0000256" key="5">
    <source>
        <dbReference type="ARBA" id="ARBA00022692"/>
    </source>
</evidence>
<evidence type="ECO:0000256" key="1">
    <source>
        <dbReference type="ARBA" id="ARBA00004429"/>
    </source>
</evidence>
<keyword evidence="9" id="KW-0489">Methyltransferase</keyword>
<name>A0A1F4TLR6_UNCSA</name>
<keyword evidence="9" id="KW-0808">Transferase</keyword>
<keyword evidence="7 10" id="KW-0472">Membrane</keyword>
<evidence type="ECO:0000256" key="8">
    <source>
        <dbReference type="RuleBase" id="RU003793"/>
    </source>
</evidence>
<keyword evidence="9" id="KW-0511">Multifunctional enzyme</keyword>
<keyword evidence="4" id="KW-0997">Cell inner membrane</keyword>
<evidence type="ECO:0000256" key="4">
    <source>
        <dbReference type="ARBA" id="ARBA00022519"/>
    </source>
</evidence>
<evidence type="ECO:0000256" key="6">
    <source>
        <dbReference type="ARBA" id="ARBA00022989"/>
    </source>
</evidence>
<proteinExistence type="inferred from homology"/>
<evidence type="ECO:0000256" key="10">
    <source>
        <dbReference type="SAM" id="Phobius"/>
    </source>
</evidence>
<dbReference type="Proteomes" id="UP000177309">
    <property type="component" value="Unassembled WGS sequence"/>
</dbReference>
<feature type="transmembrane region" description="Helical" evidence="10">
    <location>
        <begin position="72"/>
        <end position="90"/>
    </location>
</feature>
<dbReference type="GO" id="GO:0006465">
    <property type="term" value="P:signal peptide processing"/>
    <property type="evidence" value="ECO:0007669"/>
    <property type="project" value="TreeGrafter"/>
</dbReference>
<protein>
    <recommendedName>
        <fullName evidence="9">Prepilin leader peptidase/N-methyltransferase</fullName>
        <ecNumber evidence="9">2.1.1.-</ecNumber>
        <ecNumber evidence="9">3.4.23.43</ecNumber>
    </recommendedName>
</protein>
<feature type="domain" description="Prepilin type IV endopeptidase peptidase" evidence="11">
    <location>
        <begin position="106"/>
        <end position="211"/>
    </location>
</feature>
<comment type="catalytic activity">
    <reaction evidence="9">
        <text>Typically cleaves a -Gly-|-Phe- bond to release an N-terminal, basic peptide of 5-8 residues from type IV prepilin, and then N-methylates the new N-terminal amino group, the methyl donor being S-adenosyl-L-methionine.</text>
        <dbReference type="EC" id="3.4.23.43"/>
    </reaction>
</comment>
<feature type="transmembrane region" description="Helical" evidence="10">
    <location>
        <begin position="199"/>
        <end position="217"/>
    </location>
</feature>
<dbReference type="GO" id="GO:0004190">
    <property type="term" value="F:aspartic-type endopeptidase activity"/>
    <property type="evidence" value="ECO:0007669"/>
    <property type="project" value="UniProtKB-EC"/>
</dbReference>
<dbReference type="InterPro" id="IPR014032">
    <property type="entry name" value="Peptidase_A24A_bac"/>
</dbReference>
<dbReference type="GO" id="GO:0005886">
    <property type="term" value="C:plasma membrane"/>
    <property type="evidence" value="ECO:0007669"/>
    <property type="project" value="UniProtKB-SubCell"/>
</dbReference>
<evidence type="ECO:0000256" key="2">
    <source>
        <dbReference type="ARBA" id="ARBA00005801"/>
    </source>
</evidence>
<dbReference type="PANTHER" id="PTHR30487:SF0">
    <property type="entry name" value="PREPILIN LEADER PEPTIDASE_N-METHYLTRANSFERASE-RELATED"/>
    <property type="match status" value="1"/>
</dbReference>
<dbReference type="InterPro" id="IPR010627">
    <property type="entry name" value="Prepilin_pept_A24_N"/>
</dbReference>
<dbReference type="GO" id="GO:0032259">
    <property type="term" value="P:methylation"/>
    <property type="evidence" value="ECO:0007669"/>
    <property type="project" value="UniProtKB-KW"/>
</dbReference>